<organism evidence="3 4">
    <name type="scientific">Mucuna pruriens</name>
    <name type="common">Velvet bean</name>
    <name type="synonym">Dolichos pruriens</name>
    <dbReference type="NCBI Taxonomy" id="157652"/>
    <lineage>
        <taxon>Eukaryota</taxon>
        <taxon>Viridiplantae</taxon>
        <taxon>Streptophyta</taxon>
        <taxon>Embryophyta</taxon>
        <taxon>Tracheophyta</taxon>
        <taxon>Spermatophyta</taxon>
        <taxon>Magnoliopsida</taxon>
        <taxon>eudicotyledons</taxon>
        <taxon>Gunneridae</taxon>
        <taxon>Pentapetalae</taxon>
        <taxon>rosids</taxon>
        <taxon>fabids</taxon>
        <taxon>Fabales</taxon>
        <taxon>Fabaceae</taxon>
        <taxon>Papilionoideae</taxon>
        <taxon>50 kb inversion clade</taxon>
        <taxon>NPAAA clade</taxon>
        <taxon>indigoferoid/millettioid clade</taxon>
        <taxon>Phaseoleae</taxon>
        <taxon>Mucuna</taxon>
    </lineage>
</organism>
<evidence type="ECO:0000313" key="3">
    <source>
        <dbReference type="EMBL" id="RDY04988.1"/>
    </source>
</evidence>
<dbReference type="EMBL" id="QJKJ01001965">
    <property type="protein sequence ID" value="RDY04988.1"/>
    <property type="molecule type" value="Genomic_DNA"/>
</dbReference>
<reference evidence="3" key="1">
    <citation type="submission" date="2018-05" db="EMBL/GenBank/DDBJ databases">
        <title>Draft genome of Mucuna pruriens seed.</title>
        <authorList>
            <person name="Nnadi N.E."/>
            <person name="Vos R."/>
            <person name="Hasami M.H."/>
            <person name="Devisetty U.K."/>
            <person name="Aguiy J.C."/>
        </authorList>
    </citation>
    <scope>NUCLEOTIDE SEQUENCE [LARGE SCALE GENOMIC DNA]</scope>
    <source>
        <strain evidence="3">JCA_2017</strain>
    </source>
</reference>
<dbReference type="AlphaFoldDB" id="A0A371HQC8"/>
<proteinExistence type="predicted"/>
<evidence type="ECO:0000313" key="4">
    <source>
        <dbReference type="Proteomes" id="UP000257109"/>
    </source>
</evidence>
<dbReference type="InterPro" id="IPR056924">
    <property type="entry name" value="SH3_Tf2-1"/>
</dbReference>
<feature type="compositionally biased region" description="Basic and acidic residues" evidence="1">
    <location>
        <begin position="138"/>
        <end position="161"/>
    </location>
</feature>
<name>A0A371HQC8_MUCPR</name>
<evidence type="ECO:0000256" key="1">
    <source>
        <dbReference type="SAM" id="MobiDB-lite"/>
    </source>
</evidence>
<protein>
    <recommendedName>
        <fullName evidence="2">Tf2-1-like SH3-like domain-containing protein</fullName>
    </recommendedName>
</protein>
<dbReference type="Proteomes" id="UP000257109">
    <property type="component" value="Unassembled WGS sequence"/>
</dbReference>
<accession>A0A371HQC8</accession>
<feature type="domain" description="Tf2-1-like SH3-like" evidence="2">
    <location>
        <begin position="13"/>
        <end position="72"/>
    </location>
</feature>
<evidence type="ECO:0000259" key="2">
    <source>
        <dbReference type="Pfam" id="PF24626"/>
    </source>
</evidence>
<dbReference type="OrthoDB" id="1432277at2759"/>
<feature type="compositionally biased region" description="Polar residues" evidence="1">
    <location>
        <begin position="97"/>
        <end position="107"/>
    </location>
</feature>
<dbReference type="Pfam" id="PF24626">
    <property type="entry name" value="SH3_Tf2-1"/>
    <property type="match status" value="1"/>
</dbReference>
<feature type="region of interest" description="Disordered" evidence="1">
    <location>
        <begin position="79"/>
        <end position="161"/>
    </location>
</feature>
<keyword evidence="4" id="KW-1185">Reference proteome</keyword>
<gene>
    <name evidence="3" type="ORF">CR513_11218</name>
</gene>
<feature type="non-terminal residue" evidence="3">
    <location>
        <position position="1"/>
    </location>
</feature>
<sequence length="161" mass="18390">MQKKNANKGRKEVFFKEGDLMKERFPHLRKSKLLPRGDGPFKILKRKNNNAYKVYMPHKFGGNTTFNVIDLSTQAPNLRSNSLQEGEDDAYIGGHTQGTQESKNKVANPTLEGPMTMGRLKRNQEEVQHELATFKGQEGQKKTKEEREEGAVDKKEEKEKA</sequence>
<comment type="caution">
    <text evidence="3">The sequence shown here is derived from an EMBL/GenBank/DDBJ whole genome shotgun (WGS) entry which is preliminary data.</text>
</comment>